<protein>
    <submittedName>
        <fullName evidence="1">Uncharacterized protein</fullName>
    </submittedName>
</protein>
<dbReference type="AlphaFoldDB" id="A0AAD5S788"/>
<organism evidence="1 2">
    <name type="scientific">Rhizophlyctis rosea</name>
    <dbReference type="NCBI Taxonomy" id="64517"/>
    <lineage>
        <taxon>Eukaryota</taxon>
        <taxon>Fungi</taxon>
        <taxon>Fungi incertae sedis</taxon>
        <taxon>Chytridiomycota</taxon>
        <taxon>Chytridiomycota incertae sedis</taxon>
        <taxon>Chytridiomycetes</taxon>
        <taxon>Rhizophlyctidales</taxon>
        <taxon>Rhizophlyctidaceae</taxon>
        <taxon>Rhizophlyctis</taxon>
    </lineage>
</organism>
<keyword evidence="2" id="KW-1185">Reference proteome</keyword>
<comment type="caution">
    <text evidence="1">The sequence shown here is derived from an EMBL/GenBank/DDBJ whole genome shotgun (WGS) entry which is preliminary data.</text>
</comment>
<dbReference type="PANTHER" id="PTHR38696:SF1">
    <property type="entry name" value="MEDIATOR OF RNA POLYMERASE II TRANSCRIPTION SUBUNIT 13"/>
    <property type="match status" value="1"/>
</dbReference>
<gene>
    <name evidence="1" type="ORF">HK097_000525</name>
</gene>
<accession>A0AAD5S788</accession>
<sequence>MATILRHLLTTGWSLTLSTNIGRRKGDKDTLFFHRSDPDPSAVVCSISFHGFDKMRLIGAPPQLHDAVDGAVRKSWKKVQDKNMKLGHPEWKLKGLPWWPSGDEEMVKSRILMARVFEAARGVGFDVYGGFQMTRGTKSDVVT</sequence>
<evidence type="ECO:0000313" key="1">
    <source>
        <dbReference type="EMBL" id="KAJ3046773.1"/>
    </source>
</evidence>
<evidence type="ECO:0000313" key="2">
    <source>
        <dbReference type="Proteomes" id="UP001212841"/>
    </source>
</evidence>
<dbReference type="PANTHER" id="PTHR38696">
    <property type="entry name" value="MEDIATOR OF RNA POLYMERASE II TRANSCRIPTION SUBUNIT 13"/>
    <property type="match status" value="1"/>
</dbReference>
<reference evidence="1" key="1">
    <citation type="submission" date="2020-05" db="EMBL/GenBank/DDBJ databases">
        <title>Phylogenomic resolution of chytrid fungi.</title>
        <authorList>
            <person name="Stajich J.E."/>
            <person name="Amses K."/>
            <person name="Simmons R."/>
            <person name="Seto K."/>
            <person name="Myers J."/>
            <person name="Bonds A."/>
            <person name="Quandt C.A."/>
            <person name="Barry K."/>
            <person name="Liu P."/>
            <person name="Grigoriev I."/>
            <person name="Longcore J.E."/>
            <person name="James T.Y."/>
        </authorList>
    </citation>
    <scope>NUCLEOTIDE SEQUENCE</scope>
    <source>
        <strain evidence="1">JEL0318</strain>
    </source>
</reference>
<dbReference type="Proteomes" id="UP001212841">
    <property type="component" value="Unassembled WGS sequence"/>
</dbReference>
<dbReference type="EMBL" id="JADGJD010001095">
    <property type="protein sequence ID" value="KAJ3046773.1"/>
    <property type="molecule type" value="Genomic_DNA"/>
</dbReference>
<proteinExistence type="predicted"/>
<name>A0AAD5S788_9FUNG</name>